<gene>
    <name evidence="1" type="ORF">ABWT76_001597</name>
</gene>
<accession>A0AAU8JHM3</accession>
<organism evidence="1">
    <name type="scientific">Planktothricoides raciborskii GIHE-MW2</name>
    <dbReference type="NCBI Taxonomy" id="2792601"/>
    <lineage>
        <taxon>Bacteria</taxon>
        <taxon>Bacillati</taxon>
        <taxon>Cyanobacteriota</taxon>
        <taxon>Cyanophyceae</taxon>
        <taxon>Oscillatoriophycideae</taxon>
        <taxon>Oscillatoriales</taxon>
        <taxon>Oscillatoriaceae</taxon>
        <taxon>Planktothricoides</taxon>
    </lineage>
</organism>
<dbReference type="Gene3D" id="1.10.287.670">
    <property type="entry name" value="Phycobilisome degradation protein NblA"/>
    <property type="match status" value="1"/>
</dbReference>
<sequence length="56" mass="6640">MNTTSGLSLEQQFQLKVYEKQIKGLTREQAQEYLLEVLRQSMVKDNLFKDLLKQHV</sequence>
<dbReference type="Pfam" id="PF04485">
    <property type="entry name" value="NblA"/>
    <property type="match status" value="1"/>
</dbReference>
<dbReference type="EMBL" id="CP159837">
    <property type="protein sequence ID" value="XCM38729.1"/>
    <property type="molecule type" value="Genomic_DNA"/>
</dbReference>
<dbReference type="SUPFAM" id="SSF109859">
    <property type="entry name" value="NblA-like"/>
    <property type="match status" value="1"/>
</dbReference>
<protein>
    <submittedName>
        <fullName evidence="1">NblA/ycf18 family protein</fullName>
    </submittedName>
</protein>
<dbReference type="InterPro" id="IPR007574">
    <property type="entry name" value="NblA"/>
</dbReference>
<reference evidence="1" key="1">
    <citation type="submission" date="2024-07" db="EMBL/GenBank/DDBJ databases">
        <authorList>
            <person name="Kim Y.J."/>
            <person name="Jeong J.Y."/>
        </authorList>
    </citation>
    <scope>NUCLEOTIDE SEQUENCE</scope>
    <source>
        <strain evidence="1">GIHE-MW2</strain>
    </source>
</reference>
<evidence type="ECO:0000313" key="1">
    <source>
        <dbReference type="EMBL" id="XCM38729.1"/>
    </source>
</evidence>
<dbReference type="RefSeq" id="WP_072160968.1">
    <property type="nucleotide sequence ID" value="NZ_CP159837.1"/>
</dbReference>
<dbReference type="InterPro" id="IPR036904">
    <property type="entry name" value="NblA_sf"/>
</dbReference>
<name>A0AAU8JHM3_9CYAN</name>
<proteinExistence type="predicted"/>
<dbReference type="AlphaFoldDB" id="A0AAU8JHM3"/>